<evidence type="ECO:0000256" key="2">
    <source>
        <dbReference type="SAM" id="SignalP"/>
    </source>
</evidence>
<evidence type="ECO:0000313" key="4">
    <source>
        <dbReference type="Proteomes" id="UP000255389"/>
    </source>
</evidence>
<proteinExistence type="predicted"/>
<keyword evidence="2" id="KW-0732">Signal</keyword>
<evidence type="ECO:0000256" key="1">
    <source>
        <dbReference type="SAM" id="MobiDB-lite"/>
    </source>
</evidence>
<name>A0A378U9X9_MYCFO</name>
<feature type="compositionally biased region" description="Pro residues" evidence="1">
    <location>
        <begin position="45"/>
        <end position="62"/>
    </location>
</feature>
<evidence type="ECO:0000313" key="3">
    <source>
        <dbReference type="EMBL" id="STZ74137.1"/>
    </source>
</evidence>
<reference evidence="3 4" key="1">
    <citation type="submission" date="2018-06" db="EMBL/GenBank/DDBJ databases">
        <authorList>
            <consortium name="Pathogen Informatics"/>
            <person name="Doyle S."/>
        </authorList>
    </citation>
    <scope>NUCLEOTIDE SEQUENCE [LARGE SCALE GENOMIC DNA]</scope>
    <source>
        <strain evidence="3 4">NCTC1542</strain>
    </source>
</reference>
<gene>
    <name evidence="3" type="ORF">NCTC1542_01686</name>
</gene>
<sequence>MNITRIIAGAAVACGLAAGTAGLSAATASAAPIPGQPMAMTIPGGPNPAPPPAWAPPTPAPPTWGAGNPQVWDQGWQHWGVWMNGVFVPTF</sequence>
<accession>A0A378U9X9</accession>
<dbReference type="AlphaFoldDB" id="A0A378U9X9"/>
<protein>
    <submittedName>
        <fullName evidence="3">Uncharacterized protein</fullName>
    </submittedName>
</protein>
<feature type="chain" id="PRO_5016963271" evidence="2">
    <location>
        <begin position="31"/>
        <end position="91"/>
    </location>
</feature>
<dbReference type="EMBL" id="UGQY01000001">
    <property type="protein sequence ID" value="STZ74137.1"/>
    <property type="molecule type" value="Genomic_DNA"/>
</dbReference>
<feature type="signal peptide" evidence="2">
    <location>
        <begin position="1"/>
        <end position="30"/>
    </location>
</feature>
<feature type="region of interest" description="Disordered" evidence="1">
    <location>
        <begin position="34"/>
        <end position="70"/>
    </location>
</feature>
<organism evidence="3 4">
    <name type="scientific">Mycolicibacterium fortuitum</name>
    <name type="common">Mycobacterium fortuitum</name>
    <dbReference type="NCBI Taxonomy" id="1766"/>
    <lineage>
        <taxon>Bacteria</taxon>
        <taxon>Bacillati</taxon>
        <taxon>Actinomycetota</taxon>
        <taxon>Actinomycetes</taxon>
        <taxon>Mycobacteriales</taxon>
        <taxon>Mycobacteriaceae</taxon>
        <taxon>Mycolicibacterium</taxon>
    </lineage>
</organism>
<dbReference type="Proteomes" id="UP000255389">
    <property type="component" value="Unassembled WGS sequence"/>
</dbReference>